<sequence>MNIADQDLMLLCSELELMKICPHCVDTLKHQRLAAR</sequence>
<dbReference type="PIR" id="A82598">
    <property type="entry name" value="A82598"/>
</dbReference>
<organism evidence="1 2">
    <name type="scientific">Xylella fastidiosa (strain 9a5c)</name>
    <dbReference type="NCBI Taxonomy" id="160492"/>
    <lineage>
        <taxon>Bacteria</taxon>
        <taxon>Pseudomonadati</taxon>
        <taxon>Pseudomonadota</taxon>
        <taxon>Gammaproteobacteria</taxon>
        <taxon>Lysobacterales</taxon>
        <taxon>Lysobacteraceae</taxon>
        <taxon>Xylella</taxon>
    </lineage>
</organism>
<evidence type="ECO:0000313" key="1">
    <source>
        <dbReference type="EMBL" id="AAF84903.1"/>
    </source>
</evidence>
<dbReference type="HOGENOM" id="CLU_3359277_0_0_6"/>
<dbReference type="AlphaFoldDB" id="Q9PBN6"/>
<dbReference type="KEGG" id="xfa:XF_2104"/>
<accession>Q9PBN6</accession>
<name>Q9PBN6_XYLFA</name>
<dbReference type="EMBL" id="AE003849">
    <property type="protein sequence ID" value="AAF84903.1"/>
    <property type="molecule type" value="Genomic_DNA"/>
</dbReference>
<dbReference type="Proteomes" id="UP000000812">
    <property type="component" value="Chromosome"/>
</dbReference>
<protein>
    <submittedName>
        <fullName evidence="1">Uncharacterized protein</fullName>
    </submittedName>
</protein>
<proteinExistence type="predicted"/>
<evidence type="ECO:0000313" key="2">
    <source>
        <dbReference type="Proteomes" id="UP000000812"/>
    </source>
</evidence>
<reference evidence="1 2" key="1">
    <citation type="journal article" date="2000" name="Nature">
        <title>The genome sequence of the plant pathogen Xylella fastidiosa.</title>
        <authorList>
            <person name="Simpson A.J."/>
            <person name="Reinach F.C."/>
            <person name="Arruda P."/>
            <person name="Abreu F.A."/>
            <person name="Acencio M."/>
            <person name="Alvarenga R."/>
            <person name="Alves L.M."/>
            <person name="Araya J.E."/>
            <person name="Baia G.S."/>
            <person name="Baptista C.S."/>
            <person name="Barros M.H."/>
            <person name="Bonaccorsi E.D."/>
            <person name="Bordin S."/>
            <person name="Bove J.M."/>
            <person name="Briones M.R."/>
            <person name="Bueno M.R."/>
            <person name="Camargo A.A."/>
            <person name="Camargo L.E."/>
            <person name="Carraro D.M."/>
            <person name="Carrer H."/>
            <person name="Colauto N.B."/>
            <person name="Colombo C."/>
            <person name="Costa F.F."/>
            <person name="Costa M.C."/>
            <person name="Costa-Neto C.M."/>
            <person name="Coutinho L.L."/>
            <person name="Cristofani M."/>
            <person name="Dias-Neto E."/>
            <person name="Docena C."/>
            <person name="El-Dorry H."/>
            <person name="Facincani A.P."/>
            <person name="Ferreira A.J."/>
            <person name="Ferreira V.C."/>
            <person name="Ferro J.A."/>
            <person name="Fraga J.S."/>
            <person name="Franca S.C."/>
            <person name="Franco M.C."/>
            <person name="Frohme M."/>
            <person name="Furlan L.R."/>
            <person name="Garnier M."/>
            <person name="Goldman G.H."/>
            <person name="Goldman M.H."/>
            <person name="Gomes S.L."/>
            <person name="Gruber A."/>
            <person name="Ho P.L."/>
            <person name="Hoheisel J.D."/>
            <person name="Junqueira M.L."/>
            <person name="Kemper E.L."/>
            <person name="Kitajima J.P."/>
            <person name="Krieger J.E."/>
            <person name="Kuramae E.E."/>
            <person name="Laigret F."/>
            <person name="Lambais M.R."/>
            <person name="Leite L.C."/>
            <person name="Lemos E.G."/>
            <person name="Lemos M.V."/>
            <person name="Lopes S.A."/>
            <person name="Lopes C.R."/>
            <person name="Machado J.A."/>
            <person name="Machado M.A."/>
            <person name="Madeira A.M."/>
            <person name="Madeira H.M."/>
            <person name="Marino C.L."/>
            <person name="Marques M.V."/>
            <person name="Martins E.A."/>
            <person name="Martins E.M."/>
            <person name="Matsukuma A.Y."/>
            <person name="Menck C.F."/>
            <person name="Miracca E.C."/>
            <person name="Miyaki C.Y."/>
            <person name="Monteriro-Vitorello C.B."/>
            <person name="Moon D.H."/>
            <person name="Nagai M.A."/>
            <person name="Nascimento A.L."/>
            <person name="Netto L.E."/>
            <person name="Nhani A.Jr."/>
            <person name="Nobrega F.G."/>
            <person name="Nunes L.R."/>
            <person name="Oliveira M.A."/>
            <person name="de Oliveira M.C."/>
            <person name="de Oliveira R.C."/>
            <person name="Palmieri D.A."/>
            <person name="Paris A."/>
            <person name="Peixoto B.R."/>
            <person name="Pereira G.A."/>
            <person name="Pereira H.A.Jr."/>
            <person name="Pesquero J.B."/>
            <person name="Quaggio R.B."/>
            <person name="Roberto P.G."/>
            <person name="Rodrigues V."/>
            <person name="de M Rosa A.J."/>
            <person name="de Rosa V.E.Jr."/>
            <person name="de Sa R.G."/>
            <person name="Santelli R.V."/>
            <person name="Sawasaki H.E."/>
            <person name="da Silva A.C."/>
            <person name="da Silva A.M."/>
            <person name="da Silva F.R."/>
            <person name="da Silva W.A.Jr."/>
            <person name="da Silveira J.F."/>
            <person name="Silvestri M.L."/>
            <person name="Siqueira W.J."/>
            <person name="de Souza A.A."/>
            <person name="de Souza A.P."/>
            <person name="Terenzi M.F."/>
            <person name="Truffi D."/>
            <person name="Tsai S.M."/>
            <person name="Tsuhako M.H."/>
            <person name="Vallada H."/>
            <person name="Van Sluys M.A."/>
            <person name="Verjovski-Almeida S."/>
            <person name="Vettore A.L."/>
            <person name="Zago M.A."/>
            <person name="Zatz M."/>
            <person name="Meidanis J."/>
            <person name="Setubal J.C."/>
        </authorList>
    </citation>
    <scope>NUCLEOTIDE SEQUENCE [LARGE SCALE GENOMIC DNA]</scope>
    <source>
        <strain evidence="1 2">9a5c</strain>
    </source>
</reference>
<gene>
    <name evidence="1" type="ordered locus">XF_2104</name>
</gene>